<dbReference type="InterPro" id="IPR005225">
    <property type="entry name" value="Small_GTP-bd"/>
</dbReference>
<gene>
    <name evidence="7" type="ORF">CBRE1094_LOCUS25571</name>
</gene>
<keyword evidence="2 4" id="KW-0547">Nucleotide-binding</keyword>
<dbReference type="InterPro" id="IPR027417">
    <property type="entry name" value="P-loop_NTPase"/>
</dbReference>
<evidence type="ECO:0000256" key="5">
    <source>
        <dbReference type="PIRSR" id="PIRSR606689-2"/>
    </source>
</evidence>
<keyword evidence="3 4" id="KW-0342">GTP-binding</keyword>
<dbReference type="GO" id="GO:0030010">
    <property type="term" value="P:establishment of cell polarity"/>
    <property type="evidence" value="ECO:0007669"/>
    <property type="project" value="UniProtKB-ARBA"/>
</dbReference>
<dbReference type="PROSITE" id="PS51417">
    <property type="entry name" value="ARF"/>
    <property type="match status" value="1"/>
</dbReference>
<evidence type="ECO:0000256" key="4">
    <source>
        <dbReference type="PIRSR" id="PIRSR606689-1"/>
    </source>
</evidence>
<dbReference type="GO" id="GO:0003924">
    <property type="term" value="F:GTPase activity"/>
    <property type="evidence" value="ECO:0007669"/>
    <property type="project" value="InterPro"/>
</dbReference>
<dbReference type="PANTHER" id="PTHR11711">
    <property type="entry name" value="ADP RIBOSYLATION FACTOR-RELATED"/>
    <property type="match status" value="1"/>
</dbReference>
<evidence type="ECO:0000256" key="1">
    <source>
        <dbReference type="ARBA" id="ARBA00010290"/>
    </source>
</evidence>
<organism evidence="7">
    <name type="scientific">Haptolina brevifila</name>
    <dbReference type="NCBI Taxonomy" id="156173"/>
    <lineage>
        <taxon>Eukaryota</taxon>
        <taxon>Haptista</taxon>
        <taxon>Haptophyta</taxon>
        <taxon>Prymnesiophyceae</taxon>
        <taxon>Prymnesiales</taxon>
        <taxon>Prymnesiaceae</taxon>
        <taxon>Haptolina</taxon>
    </lineage>
</organism>
<dbReference type="AlphaFoldDB" id="A0A7S2H8H0"/>
<dbReference type="Pfam" id="PF00025">
    <property type="entry name" value="Arf"/>
    <property type="match status" value="1"/>
</dbReference>
<feature type="binding site" evidence="5">
    <location>
        <position position="31"/>
    </location>
    <ligand>
        <name>Mg(2+)</name>
        <dbReference type="ChEBI" id="CHEBI:18420"/>
    </ligand>
</feature>
<dbReference type="InterPro" id="IPR024156">
    <property type="entry name" value="Small_GTPase_ARF"/>
</dbReference>
<dbReference type="SMART" id="SM00178">
    <property type="entry name" value="SAR"/>
    <property type="match status" value="1"/>
</dbReference>
<feature type="binding site" evidence="4">
    <location>
        <begin position="126"/>
        <end position="129"/>
    </location>
    <ligand>
        <name>GTP</name>
        <dbReference type="ChEBI" id="CHEBI:37565"/>
    </ligand>
</feature>
<dbReference type="SMART" id="SM00177">
    <property type="entry name" value="ARF"/>
    <property type="match status" value="1"/>
</dbReference>
<comment type="similarity">
    <text evidence="1 6">Belongs to the small GTPase superfamily. Arf family.</text>
</comment>
<dbReference type="FunFam" id="3.40.50.300:FF:000412">
    <property type="entry name" value="ADP-ribosylation factor 1"/>
    <property type="match status" value="1"/>
</dbReference>
<dbReference type="SUPFAM" id="SSF52540">
    <property type="entry name" value="P-loop containing nucleoside triphosphate hydrolases"/>
    <property type="match status" value="1"/>
</dbReference>
<evidence type="ECO:0000256" key="6">
    <source>
        <dbReference type="RuleBase" id="RU003925"/>
    </source>
</evidence>
<evidence type="ECO:0000256" key="3">
    <source>
        <dbReference type="ARBA" id="ARBA00023134"/>
    </source>
</evidence>
<evidence type="ECO:0000313" key="7">
    <source>
        <dbReference type="EMBL" id="CAD9483514.1"/>
    </source>
</evidence>
<name>A0A7S2H8H0_9EUKA</name>
<dbReference type="PRINTS" id="PR00328">
    <property type="entry name" value="SAR1GTPBP"/>
</dbReference>
<evidence type="ECO:0000256" key="2">
    <source>
        <dbReference type="ARBA" id="ARBA00022741"/>
    </source>
</evidence>
<dbReference type="InterPro" id="IPR006689">
    <property type="entry name" value="Small_GTPase_ARF/SAR"/>
</dbReference>
<dbReference type="EMBL" id="HBGU01046993">
    <property type="protein sequence ID" value="CAD9483514.1"/>
    <property type="molecule type" value="Transcribed_RNA"/>
</dbReference>
<dbReference type="GO" id="GO:0046872">
    <property type="term" value="F:metal ion binding"/>
    <property type="evidence" value="ECO:0007669"/>
    <property type="project" value="UniProtKB-KW"/>
</dbReference>
<reference evidence="7" key="1">
    <citation type="submission" date="2021-01" db="EMBL/GenBank/DDBJ databases">
        <authorList>
            <person name="Corre E."/>
            <person name="Pelletier E."/>
            <person name="Niang G."/>
            <person name="Scheremetjew M."/>
            <person name="Finn R."/>
            <person name="Kale V."/>
            <person name="Holt S."/>
            <person name="Cochrane G."/>
            <person name="Meng A."/>
            <person name="Brown T."/>
            <person name="Cohen L."/>
        </authorList>
    </citation>
    <scope>NUCLEOTIDE SEQUENCE</scope>
    <source>
        <strain evidence="7">UTEX LB 985</strain>
    </source>
</reference>
<dbReference type="NCBIfam" id="TIGR00231">
    <property type="entry name" value="small_GTP"/>
    <property type="match status" value="1"/>
</dbReference>
<dbReference type="Gene3D" id="3.40.50.300">
    <property type="entry name" value="P-loop containing nucleotide triphosphate hydrolases"/>
    <property type="match status" value="1"/>
</dbReference>
<sequence length="188" mass="21253">MGIVISKTLSLLSFRQKTRILMLGLDAAGKTTVLYRLKIGELVMTVPSIGFNVEQITYKNVDMTIWDVGGQDRIRALWRHYYKDTNALIWIVDSADHYRLAEAREELHRTLSDDLLRDVSVLVMANKQDLQSAMKTSAIADGLGLASLHQQHSWYIQGCCAVTGDGIFEGLNWLHRSLQEKRYATRAG</sequence>
<keyword evidence="5" id="KW-0460">Magnesium</keyword>
<keyword evidence="5" id="KW-0479">Metal-binding</keyword>
<feature type="binding site" evidence="5">
    <location>
        <position position="48"/>
    </location>
    <ligand>
        <name>Mg(2+)</name>
        <dbReference type="ChEBI" id="CHEBI:18420"/>
    </ligand>
</feature>
<dbReference type="CDD" id="cd00878">
    <property type="entry name" value="Arf_Arl"/>
    <property type="match status" value="1"/>
</dbReference>
<feature type="binding site" evidence="4">
    <location>
        <begin position="24"/>
        <end position="31"/>
    </location>
    <ligand>
        <name>GTP</name>
        <dbReference type="ChEBI" id="CHEBI:37565"/>
    </ligand>
</feature>
<protein>
    <submittedName>
        <fullName evidence="7">Uncharacterized protein</fullName>
    </submittedName>
</protein>
<dbReference type="GO" id="GO:0005525">
    <property type="term" value="F:GTP binding"/>
    <property type="evidence" value="ECO:0007669"/>
    <property type="project" value="UniProtKB-KW"/>
</dbReference>
<proteinExistence type="inferred from homology"/>
<feature type="binding site" evidence="4">
    <location>
        <position position="70"/>
    </location>
    <ligand>
        <name>GTP</name>
        <dbReference type="ChEBI" id="CHEBI:37565"/>
    </ligand>
</feature>
<accession>A0A7S2H8H0</accession>